<organism evidence="1 2">
    <name type="scientific">Streptomyces phaeolivaceus</name>
    <dbReference type="NCBI Taxonomy" id="2653200"/>
    <lineage>
        <taxon>Bacteria</taxon>
        <taxon>Bacillati</taxon>
        <taxon>Actinomycetota</taxon>
        <taxon>Actinomycetes</taxon>
        <taxon>Kitasatosporales</taxon>
        <taxon>Streptomycetaceae</taxon>
        <taxon>Streptomyces</taxon>
    </lineage>
</organism>
<reference evidence="1 2" key="1">
    <citation type="submission" date="2019-10" db="EMBL/GenBank/DDBJ databases">
        <title>Streptomyces sp. strain GY16 isolated from leaves of Broussonetia papyrifera.</title>
        <authorList>
            <person name="Mo P."/>
        </authorList>
    </citation>
    <scope>NUCLEOTIDE SEQUENCE [LARGE SCALE GENOMIC DNA]</scope>
    <source>
        <strain evidence="1 2">GY16</strain>
        <plasmid evidence="1 2">unnamed1</plasmid>
    </source>
</reference>
<dbReference type="Proteomes" id="UP000327294">
    <property type="component" value="Plasmid unnamed1"/>
</dbReference>
<dbReference type="RefSeq" id="WP_152166392.1">
    <property type="nucleotide sequence ID" value="NZ_CP045095.1"/>
</dbReference>
<dbReference type="KEGG" id="sphv:F9278_00095"/>
<protein>
    <submittedName>
        <fullName evidence="1">Uncharacterized protein</fullName>
    </submittedName>
</protein>
<keyword evidence="2" id="KW-1185">Reference proteome</keyword>
<dbReference type="AlphaFoldDB" id="A0A5P8JWP8"/>
<geneLocation type="plasmid" evidence="1 2">
    <name>unnamed1</name>
</geneLocation>
<name>A0A5P8JWP8_9ACTN</name>
<evidence type="ECO:0000313" key="2">
    <source>
        <dbReference type="Proteomes" id="UP000327294"/>
    </source>
</evidence>
<proteinExistence type="predicted"/>
<evidence type="ECO:0000313" key="1">
    <source>
        <dbReference type="EMBL" id="QFQ94857.1"/>
    </source>
</evidence>
<accession>A0A5P8JWP8</accession>
<gene>
    <name evidence="1" type="ORF">F9278_00095</name>
</gene>
<sequence length="250" mass="25832">MTELHMSPEVRALLGPEGLARAAEVSLVDGTCVYCRTRLEGTVNMVVRTNGTFVHVVYVHAACGPSEVVPLPADHQPPVPANGYDMTMTAAVLDHGGTNLPVLVAETVAKAYAFDGSSGPGPMPELTNAVISSLLGDGFTLISRIRQAPPQIPEWVGVLLLGHGPAGEDGLLVLDPEGGKFYAGSVELPSSWLPAAAHYGWAVLYVGDVGLAELRGDDKAAVKALRTAAQAGRLVGARIAIGTPAPNTAA</sequence>
<dbReference type="EMBL" id="CP045095">
    <property type="protein sequence ID" value="QFQ94857.1"/>
    <property type="molecule type" value="Genomic_DNA"/>
</dbReference>
<keyword evidence="1" id="KW-0614">Plasmid</keyword>